<evidence type="ECO:0000256" key="1">
    <source>
        <dbReference type="ARBA" id="ARBA00004442"/>
    </source>
</evidence>
<dbReference type="Pfam" id="PF13505">
    <property type="entry name" value="OMP_b-brl"/>
    <property type="match status" value="1"/>
</dbReference>
<feature type="chain" id="PRO_5047029082" evidence="3">
    <location>
        <begin position="21"/>
        <end position="174"/>
    </location>
</feature>
<accession>A0ABW0S778</accession>
<organism evidence="5 6">
    <name type="scientific">Massilia aerilata</name>
    <dbReference type="NCBI Taxonomy" id="453817"/>
    <lineage>
        <taxon>Bacteria</taxon>
        <taxon>Pseudomonadati</taxon>
        <taxon>Pseudomonadota</taxon>
        <taxon>Betaproteobacteria</taxon>
        <taxon>Burkholderiales</taxon>
        <taxon>Oxalobacteraceae</taxon>
        <taxon>Telluria group</taxon>
        <taxon>Massilia</taxon>
    </lineage>
</organism>
<feature type="domain" description="Outer membrane protein beta-barrel" evidence="4">
    <location>
        <begin position="11"/>
        <end position="174"/>
    </location>
</feature>
<evidence type="ECO:0000313" key="6">
    <source>
        <dbReference type="Proteomes" id="UP001596086"/>
    </source>
</evidence>
<reference evidence="6" key="1">
    <citation type="journal article" date="2019" name="Int. J. Syst. Evol. Microbiol.">
        <title>The Global Catalogue of Microorganisms (GCM) 10K type strain sequencing project: providing services to taxonomists for standard genome sequencing and annotation.</title>
        <authorList>
            <consortium name="The Broad Institute Genomics Platform"/>
            <consortium name="The Broad Institute Genome Sequencing Center for Infectious Disease"/>
            <person name="Wu L."/>
            <person name="Ma J."/>
        </authorList>
    </citation>
    <scope>NUCLEOTIDE SEQUENCE [LARGE SCALE GENOMIC DNA]</scope>
    <source>
        <strain evidence="6">CGMCC 4.5798</strain>
    </source>
</reference>
<proteinExistence type="predicted"/>
<comment type="caution">
    <text evidence="5">The sequence shown here is derived from an EMBL/GenBank/DDBJ whole genome shotgun (WGS) entry which is preliminary data.</text>
</comment>
<feature type="signal peptide" evidence="3">
    <location>
        <begin position="1"/>
        <end position="20"/>
    </location>
</feature>
<dbReference type="SUPFAM" id="SSF56925">
    <property type="entry name" value="OMPA-like"/>
    <property type="match status" value="1"/>
</dbReference>
<sequence length="174" mass="18445">MKKLIVALIAGAAAMTAAQAQNFTTDQPHAYVGVGVASAKNIQSDDYKAGGKIYGGYEFNRTWAAEAGYTDFGDHDAAGGTTKGNGTYIAAKATAPVNDQFAVYGKVGVQHSERKFDSAALNLKDTDTGAYGALGVQYKLNQKVALTAEYERYGKEKDLGAKANVWTVGAHYNF</sequence>
<evidence type="ECO:0000256" key="3">
    <source>
        <dbReference type="SAM" id="SignalP"/>
    </source>
</evidence>
<keyword evidence="6" id="KW-1185">Reference proteome</keyword>
<dbReference type="InterPro" id="IPR011250">
    <property type="entry name" value="OMP/PagP_B-barrel"/>
</dbReference>
<dbReference type="Proteomes" id="UP001596086">
    <property type="component" value="Unassembled WGS sequence"/>
</dbReference>
<comment type="subcellular location">
    <subcellularLocation>
        <location evidence="1">Cell outer membrane</location>
    </subcellularLocation>
</comment>
<evidence type="ECO:0000313" key="5">
    <source>
        <dbReference type="EMBL" id="MFC5552175.1"/>
    </source>
</evidence>
<evidence type="ECO:0000259" key="4">
    <source>
        <dbReference type="Pfam" id="PF13505"/>
    </source>
</evidence>
<protein>
    <submittedName>
        <fullName evidence="5">Porin family protein</fullName>
    </submittedName>
</protein>
<dbReference type="EMBL" id="JBHSMZ010000026">
    <property type="protein sequence ID" value="MFC5552175.1"/>
    <property type="molecule type" value="Genomic_DNA"/>
</dbReference>
<name>A0ABW0S778_9BURK</name>
<keyword evidence="2 3" id="KW-0732">Signal</keyword>
<evidence type="ECO:0000256" key="2">
    <source>
        <dbReference type="ARBA" id="ARBA00022729"/>
    </source>
</evidence>
<dbReference type="RefSeq" id="WP_379777387.1">
    <property type="nucleotide sequence ID" value="NZ_JBHSMZ010000026.1"/>
</dbReference>
<gene>
    <name evidence="5" type="ORF">ACFPO9_26975</name>
</gene>
<dbReference type="InterPro" id="IPR027385">
    <property type="entry name" value="Beta-barrel_OMP"/>
</dbReference>
<dbReference type="Gene3D" id="2.40.160.20">
    <property type="match status" value="1"/>
</dbReference>